<keyword evidence="3" id="KW-1185">Reference proteome</keyword>
<feature type="region of interest" description="Disordered" evidence="1">
    <location>
        <begin position="1"/>
        <end position="27"/>
    </location>
</feature>
<dbReference type="EMBL" id="MCFJ01000005">
    <property type="protein sequence ID" value="ORY66334.1"/>
    <property type="molecule type" value="Genomic_DNA"/>
</dbReference>
<accession>A0A1Y2E4P9</accession>
<dbReference type="OrthoDB" id="4755622at2759"/>
<comment type="caution">
    <text evidence="2">The sequence shown here is derived from an EMBL/GenBank/DDBJ whole genome shotgun (WGS) entry which is preliminary data.</text>
</comment>
<evidence type="ECO:0000256" key="1">
    <source>
        <dbReference type="SAM" id="MobiDB-lite"/>
    </source>
</evidence>
<feature type="region of interest" description="Disordered" evidence="1">
    <location>
        <begin position="210"/>
        <end position="242"/>
    </location>
</feature>
<dbReference type="InParanoid" id="A0A1Y2E4P9"/>
<evidence type="ECO:0000313" key="2">
    <source>
        <dbReference type="EMBL" id="ORY66334.1"/>
    </source>
</evidence>
<feature type="region of interest" description="Disordered" evidence="1">
    <location>
        <begin position="129"/>
        <end position="165"/>
    </location>
</feature>
<organism evidence="2 3">
    <name type="scientific">Pseudomassariella vexata</name>
    <dbReference type="NCBI Taxonomy" id="1141098"/>
    <lineage>
        <taxon>Eukaryota</taxon>
        <taxon>Fungi</taxon>
        <taxon>Dikarya</taxon>
        <taxon>Ascomycota</taxon>
        <taxon>Pezizomycotina</taxon>
        <taxon>Sordariomycetes</taxon>
        <taxon>Xylariomycetidae</taxon>
        <taxon>Amphisphaeriales</taxon>
        <taxon>Pseudomassariaceae</taxon>
        <taxon>Pseudomassariella</taxon>
    </lineage>
</organism>
<name>A0A1Y2E4P9_9PEZI</name>
<reference evidence="2 3" key="1">
    <citation type="submission" date="2016-07" db="EMBL/GenBank/DDBJ databases">
        <title>Pervasive Adenine N6-methylation of Active Genes in Fungi.</title>
        <authorList>
            <consortium name="DOE Joint Genome Institute"/>
            <person name="Mondo S.J."/>
            <person name="Dannebaum R.O."/>
            <person name="Kuo R.C."/>
            <person name="Labutti K."/>
            <person name="Haridas S."/>
            <person name="Kuo A."/>
            <person name="Salamov A."/>
            <person name="Ahrendt S.R."/>
            <person name="Lipzen A."/>
            <person name="Sullivan W."/>
            <person name="Andreopoulos W.B."/>
            <person name="Clum A."/>
            <person name="Lindquist E."/>
            <person name="Daum C."/>
            <person name="Ramamoorthy G.K."/>
            <person name="Gryganskyi A."/>
            <person name="Culley D."/>
            <person name="Magnuson J.K."/>
            <person name="James T.Y."/>
            <person name="O'Malley M.A."/>
            <person name="Stajich J.E."/>
            <person name="Spatafora J.W."/>
            <person name="Visel A."/>
            <person name="Grigoriev I.V."/>
        </authorList>
    </citation>
    <scope>NUCLEOTIDE SEQUENCE [LARGE SCALE GENOMIC DNA]</scope>
    <source>
        <strain evidence="2 3">CBS 129021</strain>
    </source>
</reference>
<feature type="compositionally biased region" description="Polar residues" evidence="1">
    <location>
        <begin position="216"/>
        <end position="233"/>
    </location>
</feature>
<proteinExistence type="predicted"/>
<gene>
    <name evidence="2" type="ORF">BCR38DRAFT_408281</name>
</gene>
<feature type="compositionally biased region" description="Polar residues" evidence="1">
    <location>
        <begin position="7"/>
        <end position="22"/>
    </location>
</feature>
<protein>
    <submittedName>
        <fullName evidence="2">Uncharacterized protein</fullName>
    </submittedName>
</protein>
<dbReference type="RefSeq" id="XP_040717298.1">
    <property type="nucleotide sequence ID" value="XM_040858252.1"/>
</dbReference>
<dbReference type="AlphaFoldDB" id="A0A1Y2E4P9"/>
<dbReference type="GeneID" id="63774464"/>
<evidence type="ECO:0000313" key="3">
    <source>
        <dbReference type="Proteomes" id="UP000193689"/>
    </source>
</evidence>
<dbReference type="Proteomes" id="UP000193689">
    <property type="component" value="Unassembled WGS sequence"/>
</dbReference>
<sequence length="341" mass="37956">MDKESDSQQVVTTPTSLNSGQPGTAPHTQFWGVTSKNAKCDQWFVYSLHPIIERPALLVGMQHNPPNFLPPAFISTSEGRNTGGVMQRCNTCGVTICQRCYNEGKSDSKHDLITANVDWTIPKKDRRARRLGPRMPPGHALRSIEDEGEGKVNTYPSPSSSPAMKFDGHGLIRAPSRATSHVQTSNAADIPRSLANINAGGLIRDSIEHEHHRVSDSWQPTQDEASRAGTTSKRSFERADSEETIILGDNGPISNIGQHQAAATTPKHRFPKPKKPWILMTDLEERWHVDDTIKEERETNGPLAAVDMMEAVVILEAMSRNEPVPRCWEDWSIIKRTSIRF</sequence>